<name>A0A6I6D9P1_9GAMM</name>
<evidence type="ECO:0000313" key="2">
    <source>
        <dbReference type="Proteomes" id="UP000427716"/>
    </source>
</evidence>
<sequence length="125" mass="14052">MDSDWIKRTYFSDEQLQAADDYLREAGADLSLDRRTNAGRVGDFRLFVNNDSHSIHAYLGHTEDGDIAIIVPEASTTLKQAHLIPGDQVILHAGEDRFMGRLRQTFHGRRNDDPGTSFVMTIHPG</sequence>
<keyword evidence="2" id="KW-1185">Reference proteome</keyword>
<dbReference type="EMBL" id="CP046415">
    <property type="protein sequence ID" value="QGT78232.1"/>
    <property type="molecule type" value="Genomic_DNA"/>
</dbReference>
<protein>
    <submittedName>
        <fullName evidence="1">Uncharacterized protein</fullName>
    </submittedName>
</protein>
<dbReference type="AlphaFoldDB" id="A0A6I6D9P1"/>
<proteinExistence type="predicted"/>
<reference evidence="1 2" key="1">
    <citation type="submission" date="2019-11" db="EMBL/GenBank/DDBJ databases">
        <authorList>
            <person name="Zhang J."/>
            <person name="Sun C."/>
        </authorList>
    </citation>
    <scope>NUCLEOTIDE SEQUENCE [LARGE SCALE GENOMIC DNA]</scope>
    <source>
        <strain evidence="2">sp2</strain>
    </source>
</reference>
<gene>
    <name evidence="1" type="ORF">GM160_04570</name>
</gene>
<dbReference type="RefSeq" id="WP_156573532.1">
    <property type="nucleotide sequence ID" value="NZ_CP046415.1"/>
</dbReference>
<dbReference type="Proteomes" id="UP000427716">
    <property type="component" value="Chromosome"/>
</dbReference>
<organism evidence="1 2">
    <name type="scientific">Guyparkeria halophila</name>
    <dbReference type="NCBI Taxonomy" id="47960"/>
    <lineage>
        <taxon>Bacteria</taxon>
        <taxon>Pseudomonadati</taxon>
        <taxon>Pseudomonadota</taxon>
        <taxon>Gammaproteobacteria</taxon>
        <taxon>Chromatiales</taxon>
        <taxon>Thioalkalibacteraceae</taxon>
        <taxon>Guyparkeria</taxon>
    </lineage>
</organism>
<accession>A0A6I6D9P1</accession>
<dbReference type="KEGG" id="ghl:GM160_04570"/>
<evidence type="ECO:0000313" key="1">
    <source>
        <dbReference type="EMBL" id="QGT78232.1"/>
    </source>
</evidence>